<name>A0ABS8C1R8_9ALTE</name>
<dbReference type="InterPro" id="IPR050563">
    <property type="entry name" value="4-hydroxybenzoyl-CoA_TE"/>
</dbReference>
<reference evidence="3 4" key="1">
    <citation type="submission" date="2021-10" db="EMBL/GenBank/DDBJ databases">
        <title>Alishewanella koreense sp. nov. isolated from seawater of southwestern coast in South Korea and the proposal for the reclassification of Rheinheimera perlucida and Rheinheimera tuosuensis as Arsukibacterium perlucida and Arsukibacterium tuosuensis.</title>
        <authorList>
            <person name="Kim K.H."/>
            <person name="Ruan W."/>
            <person name="Kim K.R."/>
            <person name="Baek J.H."/>
            <person name="Jeon C.O."/>
        </authorList>
    </citation>
    <scope>NUCLEOTIDE SEQUENCE [LARGE SCALE GENOMIC DNA]</scope>
    <source>
        <strain evidence="3 4">16-MA</strain>
    </source>
</reference>
<proteinExistence type="inferred from homology"/>
<dbReference type="PANTHER" id="PTHR31793">
    <property type="entry name" value="4-HYDROXYBENZOYL-COA THIOESTERASE FAMILY MEMBER"/>
    <property type="match status" value="1"/>
</dbReference>
<accession>A0ABS8C1R8</accession>
<evidence type="ECO:0000313" key="3">
    <source>
        <dbReference type="EMBL" id="MCB5226255.1"/>
    </source>
</evidence>
<dbReference type="Proteomes" id="UP000633814">
    <property type="component" value="Unassembled WGS sequence"/>
</dbReference>
<sequence>MQRNNFSWSVRVYYEDTDAGGIVYYANYLKYFERARTEWLRALGVEQDIWLANKVAFVVTEVHMKNTRPAKFNELLTVSSEISTLKRASLSFKQEIHNAAQQIVCAAEIKIACVDPEQLKARSIPAEITEVLSRVR</sequence>
<dbReference type="NCBIfam" id="TIGR00051">
    <property type="entry name" value="YbgC/FadM family acyl-CoA thioesterase"/>
    <property type="match status" value="1"/>
</dbReference>
<dbReference type="Gene3D" id="3.10.129.10">
    <property type="entry name" value="Hotdog Thioesterase"/>
    <property type="match status" value="1"/>
</dbReference>
<keyword evidence="2" id="KW-0378">Hydrolase</keyword>
<dbReference type="SUPFAM" id="SSF54637">
    <property type="entry name" value="Thioesterase/thiol ester dehydrase-isomerase"/>
    <property type="match status" value="1"/>
</dbReference>
<comment type="similarity">
    <text evidence="1">Belongs to the 4-hydroxybenzoyl-CoA thioesterase family.</text>
</comment>
<dbReference type="NCBIfam" id="TIGR02799">
    <property type="entry name" value="thio_ybgC"/>
    <property type="match status" value="1"/>
</dbReference>
<keyword evidence="4" id="KW-1185">Reference proteome</keyword>
<protein>
    <submittedName>
        <fullName evidence="3">Tol-pal system-associated acyl-CoA thioesterase</fullName>
    </submittedName>
</protein>
<dbReference type="EMBL" id="JAEINI020000002">
    <property type="protein sequence ID" value="MCB5226255.1"/>
    <property type="molecule type" value="Genomic_DNA"/>
</dbReference>
<evidence type="ECO:0000313" key="4">
    <source>
        <dbReference type="Proteomes" id="UP000633814"/>
    </source>
</evidence>
<organism evidence="3 4">
    <name type="scientific">Alishewanella maricola</name>
    <dbReference type="NCBI Taxonomy" id="2795740"/>
    <lineage>
        <taxon>Bacteria</taxon>
        <taxon>Pseudomonadati</taxon>
        <taxon>Pseudomonadota</taxon>
        <taxon>Gammaproteobacteria</taxon>
        <taxon>Alteromonadales</taxon>
        <taxon>Alteromonadaceae</taxon>
        <taxon>Alishewanella</taxon>
    </lineage>
</organism>
<evidence type="ECO:0000256" key="2">
    <source>
        <dbReference type="ARBA" id="ARBA00022801"/>
    </source>
</evidence>
<dbReference type="InterPro" id="IPR029069">
    <property type="entry name" value="HotDog_dom_sf"/>
</dbReference>
<dbReference type="PANTHER" id="PTHR31793:SF37">
    <property type="entry name" value="ACYL-COA THIOESTER HYDROLASE YBGC"/>
    <property type="match status" value="1"/>
</dbReference>
<dbReference type="Pfam" id="PF13279">
    <property type="entry name" value="4HBT_2"/>
    <property type="match status" value="1"/>
</dbReference>
<comment type="caution">
    <text evidence="3">The sequence shown here is derived from an EMBL/GenBank/DDBJ whole genome shotgun (WGS) entry which is preliminary data.</text>
</comment>
<dbReference type="PIRSF" id="PIRSF003230">
    <property type="entry name" value="YbgC"/>
    <property type="match status" value="1"/>
</dbReference>
<evidence type="ECO:0000256" key="1">
    <source>
        <dbReference type="ARBA" id="ARBA00005953"/>
    </source>
</evidence>
<dbReference type="CDD" id="cd00586">
    <property type="entry name" value="4HBT"/>
    <property type="match status" value="1"/>
</dbReference>
<gene>
    <name evidence="3" type="primary">ybgC</name>
    <name evidence="3" type="ORF">JAO78_005460</name>
</gene>
<dbReference type="InterPro" id="IPR006684">
    <property type="entry name" value="YbgC/YbaW"/>
</dbReference>
<dbReference type="RefSeq" id="WP_226750340.1">
    <property type="nucleotide sequence ID" value="NZ_JAEINI020000002.1"/>
</dbReference>
<dbReference type="InterPro" id="IPR014166">
    <property type="entry name" value="Tol-Pal_acyl-CoA_thioesterase"/>
</dbReference>